<dbReference type="EMBL" id="CP089984">
    <property type="protein sequence ID" value="WXB16483.1"/>
    <property type="molecule type" value="Genomic_DNA"/>
</dbReference>
<dbReference type="RefSeq" id="WP_394826107.1">
    <property type="nucleotide sequence ID" value="NZ_CP089984.1"/>
</dbReference>
<feature type="transmembrane region" description="Helical" evidence="1">
    <location>
        <begin position="335"/>
        <end position="356"/>
    </location>
</feature>
<reference evidence="2 3" key="1">
    <citation type="submission" date="2021-12" db="EMBL/GenBank/DDBJ databases">
        <title>Discovery of the Pendulisporaceae a myxobacterial family with distinct sporulation behavior and unique specialized metabolism.</title>
        <authorList>
            <person name="Garcia R."/>
            <person name="Popoff A."/>
            <person name="Bader C.D."/>
            <person name="Loehr J."/>
            <person name="Walesch S."/>
            <person name="Walt C."/>
            <person name="Boldt J."/>
            <person name="Bunk B."/>
            <person name="Haeckl F.J.F.P.J."/>
            <person name="Gunesch A.P."/>
            <person name="Birkelbach J."/>
            <person name="Nuebel U."/>
            <person name="Pietschmann T."/>
            <person name="Bach T."/>
            <person name="Mueller R."/>
        </authorList>
    </citation>
    <scope>NUCLEOTIDE SEQUENCE [LARGE SCALE GENOMIC DNA]</scope>
    <source>
        <strain evidence="2 3">MSr11954</strain>
    </source>
</reference>
<dbReference type="InterPro" id="IPR052789">
    <property type="entry name" value="SSUH2_homolog"/>
</dbReference>
<protein>
    <submittedName>
        <fullName evidence="2">Uncharacterized protein</fullName>
    </submittedName>
</protein>
<accession>A0ABZ2M332</accession>
<proteinExistence type="predicted"/>
<dbReference type="PANTHER" id="PTHR48465">
    <property type="entry name" value="PROTEIN SSUH2 HOMOLOG"/>
    <property type="match status" value="1"/>
</dbReference>
<feature type="transmembrane region" description="Helical" evidence="1">
    <location>
        <begin position="368"/>
        <end position="388"/>
    </location>
</feature>
<name>A0ABZ2M332_9BACT</name>
<evidence type="ECO:0000313" key="2">
    <source>
        <dbReference type="EMBL" id="WXB16483.1"/>
    </source>
</evidence>
<dbReference type="Proteomes" id="UP001370348">
    <property type="component" value="Chromosome"/>
</dbReference>
<evidence type="ECO:0000313" key="3">
    <source>
        <dbReference type="Proteomes" id="UP001370348"/>
    </source>
</evidence>
<keyword evidence="1" id="KW-0812">Transmembrane</keyword>
<keyword evidence="3" id="KW-1185">Reference proteome</keyword>
<keyword evidence="1" id="KW-1133">Transmembrane helix</keyword>
<keyword evidence="1" id="KW-0472">Membrane</keyword>
<gene>
    <name evidence="2" type="ORF">LZC94_04200</name>
</gene>
<dbReference type="PANTHER" id="PTHR48465:SF1">
    <property type="entry name" value="PROTEIN SSUH2 HOMOLOG"/>
    <property type="match status" value="1"/>
</dbReference>
<feature type="transmembrane region" description="Helical" evidence="1">
    <location>
        <begin position="408"/>
        <end position="426"/>
    </location>
</feature>
<sequence length="768" mass="82136">MRSTRDSGSSAVLCDRCSARLPANAAVCSFCRASLARPSAVPPTARSIHDAAAAWARGVFGAPWQLDRLITAVDVRDQIFERLATEIVRRVVREVRAPSNERRASYPRLDPRSVDPYGVSVAELRAASEYIASCNQCTGAGRGPCNRCAGSKRAPCSSCEGSGKEVKHYERSSRVINCKACRGRGDVRCGSCDNRGQASCNVCLGSGYQHAWLTYEQQSRWSVRIEPNISELAMYPQLMEHRLLTVGDLASFRVLAEDAANGPVHRQGLSRTSLAETGGLAPEERVHRQQYIQFAAVHREVRFSMSGTTGTLVLSGTDLAPGRGSTALGPIRARLYAWAAMGVALAMATGVLMGALRGSGPYFEAIRSWITALWLLSLALAIPVLGAVLRSFQPGLRFRGLRPFEKVLGVAAAGAFGVFLLVGVIAQPRKGEVDRALSAGDVARARLVVDALKAAHPFANDDDVGEAEDAVLLAEAKSATGDARWEMLDQVSKRGGSRAADAAGSARTERLAEARRLIAEGTPAPAIAAMERWFPSLEKTDPEIAEALAAAHDHLGELCKDDVCRLQATRRANEVAATPARAERARAARDALFASFAPSEIAGESKLARLQRLREIAAGAARTPALAPGDEALVRRAKEAETWALSERAKVPVLGADRAIAEELFAAPATTDGNRVWIAREETIIYLALDATKTCRGLYVVGARAHSTHRAVSSAERILSQATGRASVMKGPPPGGGSASRWYESSTPVVARWRSGELIELRIGDAAP</sequence>
<organism evidence="2 3">
    <name type="scientific">Pendulispora albinea</name>
    <dbReference type="NCBI Taxonomy" id="2741071"/>
    <lineage>
        <taxon>Bacteria</taxon>
        <taxon>Pseudomonadati</taxon>
        <taxon>Myxococcota</taxon>
        <taxon>Myxococcia</taxon>
        <taxon>Myxococcales</taxon>
        <taxon>Sorangiineae</taxon>
        <taxon>Pendulisporaceae</taxon>
        <taxon>Pendulispora</taxon>
    </lineage>
</organism>
<evidence type="ECO:0000256" key="1">
    <source>
        <dbReference type="SAM" id="Phobius"/>
    </source>
</evidence>